<comment type="catalytic activity">
    <reaction evidence="1 18">
        <text>a 1,2-diacyl-sn-glycero-3-phosphate + CTP + H(+) = a CDP-1,2-diacyl-sn-glycerol + diphosphate</text>
        <dbReference type="Rhea" id="RHEA:16229"/>
        <dbReference type="ChEBI" id="CHEBI:15378"/>
        <dbReference type="ChEBI" id="CHEBI:33019"/>
        <dbReference type="ChEBI" id="CHEBI:37563"/>
        <dbReference type="ChEBI" id="CHEBI:58332"/>
        <dbReference type="ChEBI" id="CHEBI:58608"/>
        <dbReference type="EC" id="2.7.7.41"/>
    </reaction>
</comment>
<feature type="transmembrane region" description="Helical" evidence="19">
    <location>
        <begin position="105"/>
        <end position="124"/>
    </location>
</feature>
<keyword evidence="11 18" id="KW-0812">Transmembrane</keyword>
<dbReference type="STRING" id="29343.CCDG5_1647"/>
<sequence length="281" mass="30442">MKQRMITVACGVTALIIVLLFYKTMVLNVGVALISILAVHEIFGAAGISKSKALIACCYIYAAVLPFSYYCKFSGTGILLTFALLLALFSVMLKEHETVRVESMALCFMVTVLITASLTGLIFIRDNLVSSRIKDLPVFYIALAFIGSWITDGGGYIFGTLMGKHKLSPKISPKKTIEGAVGGIVSAVVFSVLFLFGYGAYLQFSGITANYNYLSVIILALACAAVSIIGDLSASIIKRQNNIKDYGTILPGHGGILDRFDSMLFVVPLIIVWMKLFPIVF</sequence>
<proteinExistence type="inferred from homology"/>
<keyword evidence="14" id="KW-0443">Lipid metabolism</keyword>
<dbReference type="PROSITE" id="PS01315">
    <property type="entry name" value="CDS"/>
    <property type="match status" value="1"/>
</dbReference>
<feature type="transmembrane region" description="Helical" evidence="19">
    <location>
        <begin position="179"/>
        <end position="201"/>
    </location>
</feature>
<comment type="pathway">
    <text evidence="4">Lipid metabolism.</text>
</comment>
<evidence type="ECO:0000256" key="13">
    <source>
        <dbReference type="ARBA" id="ARBA00022989"/>
    </source>
</evidence>
<dbReference type="GO" id="GO:0005886">
    <property type="term" value="C:plasma membrane"/>
    <property type="evidence" value="ECO:0007669"/>
    <property type="project" value="UniProtKB-SubCell"/>
</dbReference>
<keyword evidence="9" id="KW-0444">Lipid biosynthesis</keyword>
<evidence type="ECO:0000256" key="5">
    <source>
        <dbReference type="ARBA" id="ARBA00010185"/>
    </source>
</evidence>
<evidence type="ECO:0000256" key="2">
    <source>
        <dbReference type="ARBA" id="ARBA00004651"/>
    </source>
</evidence>
<dbReference type="PANTHER" id="PTHR46382:SF1">
    <property type="entry name" value="PHOSPHATIDATE CYTIDYLYLTRANSFERASE"/>
    <property type="match status" value="1"/>
</dbReference>
<dbReference type="EC" id="2.7.7.41" evidence="6 18"/>
<comment type="subcellular location">
    <subcellularLocation>
        <location evidence="2">Cell membrane</location>
        <topology evidence="2">Multi-pass membrane protein</topology>
    </subcellularLocation>
</comment>
<comment type="pathway">
    <text evidence="3 18">Phospholipid metabolism; CDP-diacylglycerol biosynthesis; CDP-diacylglycerol from sn-glycerol 3-phosphate: step 3/3.</text>
</comment>
<dbReference type="EMBL" id="LM995447">
    <property type="protein sequence ID" value="CDZ24755.1"/>
    <property type="molecule type" value="Genomic_DNA"/>
</dbReference>
<feature type="transmembrane region" description="Helical" evidence="19">
    <location>
        <begin position="5"/>
        <end position="22"/>
    </location>
</feature>
<evidence type="ECO:0000256" key="10">
    <source>
        <dbReference type="ARBA" id="ARBA00022679"/>
    </source>
</evidence>
<dbReference type="HOGENOM" id="CLU_037294_2_1_9"/>
<evidence type="ECO:0000256" key="9">
    <source>
        <dbReference type="ARBA" id="ARBA00022516"/>
    </source>
</evidence>
<evidence type="ECO:0000256" key="7">
    <source>
        <dbReference type="ARBA" id="ARBA00019373"/>
    </source>
</evidence>
<dbReference type="UniPathway" id="UPA00557">
    <property type="reaction ID" value="UER00614"/>
</dbReference>
<evidence type="ECO:0000256" key="3">
    <source>
        <dbReference type="ARBA" id="ARBA00005119"/>
    </source>
</evidence>
<evidence type="ECO:0000313" key="20">
    <source>
        <dbReference type="EMBL" id="CDZ24755.1"/>
    </source>
</evidence>
<evidence type="ECO:0000256" key="12">
    <source>
        <dbReference type="ARBA" id="ARBA00022695"/>
    </source>
</evidence>
<keyword evidence="8" id="KW-1003">Cell membrane</keyword>
<reference evidence="21" key="1">
    <citation type="submission" date="2014-07" db="EMBL/GenBank/DDBJ databases">
        <authorList>
            <person name="Wibberg D."/>
        </authorList>
    </citation>
    <scope>NUCLEOTIDE SEQUENCE [LARGE SCALE GENOMIC DNA]</scope>
    <source>
        <strain evidence="21">DG5</strain>
    </source>
</reference>
<keyword evidence="13 19" id="KW-1133">Transmembrane helix</keyword>
<feature type="transmembrane region" description="Helical" evidence="19">
    <location>
        <begin position="136"/>
        <end position="158"/>
    </location>
</feature>
<dbReference type="GO" id="GO:0016024">
    <property type="term" value="P:CDP-diacylglycerol biosynthetic process"/>
    <property type="evidence" value="ECO:0007669"/>
    <property type="project" value="UniProtKB-UniPathway"/>
</dbReference>
<dbReference type="AlphaFoldDB" id="A0A078KUB3"/>
<evidence type="ECO:0000256" key="15">
    <source>
        <dbReference type="ARBA" id="ARBA00023136"/>
    </source>
</evidence>
<evidence type="ECO:0000256" key="8">
    <source>
        <dbReference type="ARBA" id="ARBA00022475"/>
    </source>
</evidence>
<evidence type="ECO:0000256" key="19">
    <source>
        <dbReference type="SAM" id="Phobius"/>
    </source>
</evidence>
<dbReference type="PANTHER" id="PTHR46382">
    <property type="entry name" value="PHOSPHATIDATE CYTIDYLYLTRANSFERASE"/>
    <property type="match status" value="1"/>
</dbReference>
<accession>A0A078KUB3</accession>
<evidence type="ECO:0000256" key="18">
    <source>
        <dbReference type="RuleBase" id="RU003938"/>
    </source>
</evidence>
<name>A0A078KUB3_9FIRM</name>
<evidence type="ECO:0000256" key="4">
    <source>
        <dbReference type="ARBA" id="ARBA00005189"/>
    </source>
</evidence>
<evidence type="ECO:0000256" key="16">
    <source>
        <dbReference type="ARBA" id="ARBA00023209"/>
    </source>
</evidence>
<feature type="transmembrane region" description="Helical" evidence="19">
    <location>
        <begin position="28"/>
        <end position="46"/>
    </location>
</feature>
<keyword evidence="12 18" id="KW-0548">Nucleotidyltransferase</keyword>
<dbReference type="Proteomes" id="UP000032431">
    <property type="component" value="Chromosome I"/>
</dbReference>
<dbReference type="KEGG" id="ccel:CCDG5_1647"/>
<keyword evidence="21" id="KW-1185">Reference proteome</keyword>
<feature type="transmembrane region" description="Helical" evidence="19">
    <location>
        <begin position="213"/>
        <end position="234"/>
    </location>
</feature>
<keyword evidence="17" id="KW-1208">Phospholipid metabolism</keyword>
<protein>
    <recommendedName>
        <fullName evidence="7 18">Phosphatidate cytidylyltransferase</fullName>
        <ecNumber evidence="6 18">2.7.7.41</ecNumber>
    </recommendedName>
</protein>
<organism evidence="20 21">
    <name type="scientific">[Clostridium] cellulosi</name>
    <dbReference type="NCBI Taxonomy" id="29343"/>
    <lineage>
        <taxon>Bacteria</taxon>
        <taxon>Bacillati</taxon>
        <taxon>Bacillota</taxon>
        <taxon>Clostridia</taxon>
        <taxon>Eubacteriales</taxon>
        <taxon>Oscillospiraceae</taxon>
        <taxon>Oscillospiraceae incertae sedis</taxon>
    </lineage>
</organism>
<keyword evidence="10 18" id="KW-0808">Transferase</keyword>
<gene>
    <name evidence="20" type="ORF">CCDG5_1647</name>
</gene>
<evidence type="ECO:0000256" key="17">
    <source>
        <dbReference type="ARBA" id="ARBA00023264"/>
    </source>
</evidence>
<evidence type="ECO:0000256" key="14">
    <source>
        <dbReference type="ARBA" id="ARBA00023098"/>
    </source>
</evidence>
<dbReference type="OrthoDB" id="9799199at2"/>
<evidence type="ECO:0000256" key="6">
    <source>
        <dbReference type="ARBA" id="ARBA00012487"/>
    </source>
</evidence>
<evidence type="ECO:0000256" key="1">
    <source>
        <dbReference type="ARBA" id="ARBA00001698"/>
    </source>
</evidence>
<feature type="transmembrane region" description="Helical" evidence="19">
    <location>
        <begin position="76"/>
        <end position="93"/>
    </location>
</feature>
<keyword evidence="15 19" id="KW-0472">Membrane</keyword>
<dbReference type="InterPro" id="IPR000374">
    <property type="entry name" value="PC_trans"/>
</dbReference>
<dbReference type="PATRIC" id="fig|29343.3.peg.1733"/>
<dbReference type="GO" id="GO:0004605">
    <property type="term" value="F:phosphatidate cytidylyltransferase activity"/>
    <property type="evidence" value="ECO:0007669"/>
    <property type="project" value="UniProtKB-EC"/>
</dbReference>
<dbReference type="Pfam" id="PF01148">
    <property type="entry name" value="CTP_transf_1"/>
    <property type="match status" value="1"/>
</dbReference>
<evidence type="ECO:0000313" key="21">
    <source>
        <dbReference type="Proteomes" id="UP000032431"/>
    </source>
</evidence>
<keyword evidence="16" id="KW-0594">Phospholipid biosynthesis</keyword>
<feature type="transmembrane region" description="Helical" evidence="19">
    <location>
        <begin position="263"/>
        <end position="280"/>
    </location>
</feature>
<evidence type="ECO:0000256" key="11">
    <source>
        <dbReference type="ARBA" id="ARBA00022692"/>
    </source>
</evidence>
<comment type="similarity">
    <text evidence="5 18">Belongs to the CDS family.</text>
</comment>